<name>A0A8J7MFT6_9BACT</name>
<evidence type="ECO:0000256" key="6">
    <source>
        <dbReference type="ARBA" id="ARBA00023146"/>
    </source>
</evidence>
<evidence type="ECO:0000256" key="3">
    <source>
        <dbReference type="ARBA" id="ARBA00022741"/>
    </source>
</evidence>
<organism evidence="9 10">
    <name type="scientific">Persicirhabdus sediminis</name>
    <dbReference type="NCBI Taxonomy" id="454144"/>
    <lineage>
        <taxon>Bacteria</taxon>
        <taxon>Pseudomonadati</taxon>
        <taxon>Verrucomicrobiota</taxon>
        <taxon>Verrucomicrobiia</taxon>
        <taxon>Verrucomicrobiales</taxon>
        <taxon>Verrucomicrobiaceae</taxon>
        <taxon>Persicirhabdus</taxon>
    </lineage>
</organism>
<keyword evidence="7" id="KW-0648">Protein biosynthesis</keyword>
<comment type="similarity">
    <text evidence="7">Belongs to the class-I aminoacyl-tRNA synthetase family.</text>
</comment>
<evidence type="ECO:0000313" key="9">
    <source>
        <dbReference type="EMBL" id="MBK1792020.1"/>
    </source>
</evidence>
<keyword evidence="10" id="KW-1185">Reference proteome</keyword>
<dbReference type="Pfam" id="PF00749">
    <property type="entry name" value="tRNA-synt_1c"/>
    <property type="match status" value="1"/>
</dbReference>
<comment type="caution">
    <text evidence="9">The sequence shown here is derived from an EMBL/GenBank/DDBJ whole genome shotgun (WGS) entry which is preliminary data.</text>
</comment>
<dbReference type="InterPro" id="IPR001412">
    <property type="entry name" value="aa-tRNA-synth_I_CS"/>
</dbReference>
<dbReference type="NCBIfam" id="NF004315">
    <property type="entry name" value="PRK05710.1-4"/>
    <property type="match status" value="1"/>
</dbReference>
<dbReference type="EC" id="6.1.1.-" evidence="9"/>
<evidence type="ECO:0000256" key="7">
    <source>
        <dbReference type="RuleBase" id="RU363037"/>
    </source>
</evidence>
<keyword evidence="3 7" id="KW-0547">Nucleotide-binding</keyword>
<proteinExistence type="inferred from homology"/>
<dbReference type="GO" id="GO:0004818">
    <property type="term" value="F:glutamate-tRNA ligase activity"/>
    <property type="evidence" value="ECO:0007669"/>
    <property type="project" value="TreeGrafter"/>
</dbReference>
<accession>A0A8J7MFT6</accession>
<evidence type="ECO:0000256" key="2">
    <source>
        <dbReference type="ARBA" id="ARBA00022723"/>
    </source>
</evidence>
<dbReference type="Gene3D" id="3.40.50.620">
    <property type="entry name" value="HUPs"/>
    <property type="match status" value="1"/>
</dbReference>
<keyword evidence="2" id="KW-0479">Metal-binding</keyword>
<keyword evidence="4" id="KW-0862">Zinc</keyword>
<dbReference type="Proteomes" id="UP000624703">
    <property type="component" value="Unassembled WGS sequence"/>
</dbReference>
<evidence type="ECO:0000256" key="4">
    <source>
        <dbReference type="ARBA" id="ARBA00022833"/>
    </source>
</evidence>
<evidence type="ECO:0000259" key="8">
    <source>
        <dbReference type="Pfam" id="PF00749"/>
    </source>
</evidence>
<protein>
    <submittedName>
        <fullName evidence="9">tRNA glutamyl-Q(34) synthetase GluQRS</fullName>
        <ecNumber evidence="9">6.1.1.-</ecNumber>
    </submittedName>
</protein>
<evidence type="ECO:0000256" key="5">
    <source>
        <dbReference type="ARBA" id="ARBA00022840"/>
    </source>
</evidence>
<dbReference type="AlphaFoldDB" id="A0A8J7MFT6"/>
<evidence type="ECO:0000313" key="10">
    <source>
        <dbReference type="Proteomes" id="UP000624703"/>
    </source>
</evidence>
<dbReference type="SUPFAM" id="SSF52374">
    <property type="entry name" value="Nucleotidylyl transferase"/>
    <property type="match status" value="1"/>
</dbReference>
<sequence length="289" mass="32358">MRTRFAPSPTGYLHLGHAYAAMVAQKVAVDGGGEFLLRYEDIDRTRVREPYYEAIEEDLSWLGCNWQREPAPMRQLDRLGEYGAALDQLKELGVVYPCFCTRKEIQLEVAAMGNAPHGPEGVHYPGICKRLAADVVAEKLAAGDEHCWRLDIEKVKSSWLADGELSFTDLRYGVVVVQPDLLGDVVLARKDIATSYHLAVVVDDAAQRITHVTRGEDLMASTHVHRILQHLLQLAEPVYLHHALVVDENGKRLAKRDESKSLRSLRDSGVKPAELVDQLWRDFPLGISS</sequence>
<gene>
    <name evidence="9" type="primary">gluQRS</name>
    <name evidence="9" type="ORF">JIN82_12740</name>
</gene>
<feature type="domain" description="Glutamyl/glutaminyl-tRNA synthetase class Ib catalytic" evidence="8">
    <location>
        <begin position="2"/>
        <end position="281"/>
    </location>
</feature>
<reference evidence="9" key="1">
    <citation type="submission" date="2021-01" db="EMBL/GenBank/DDBJ databases">
        <title>Modified the classification status of verrucomicrobia.</title>
        <authorList>
            <person name="Feng X."/>
        </authorList>
    </citation>
    <scope>NUCLEOTIDE SEQUENCE</scope>
    <source>
        <strain evidence="9">_KCTC 22039</strain>
    </source>
</reference>
<dbReference type="InterPro" id="IPR000924">
    <property type="entry name" value="Glu/Gln-tRNA-synth"/>
</dbReference>
<dbReference type="RefSeq" id="WP_200312032.1">
    <property type="nucleotide sequence ID" value="NZ_JAENIM010000042.1"/>
</dbReference>
<evidence type="ECO:0000256" key="1">
    <source>
        <dbReference type="ARBA" id="ARBA00022598"/>
    </source>
</evidence>
<dbReference type="InterPro" id="IPR020058">
    <property type="entry name" value="Glu/Gln-tRNA-synth_Ib_cat-dom"/>
</dbReference>
<dbReference type="GO" id="GO:0006424">
    <property type="term" value="P:glutamyl-tRNA aminoacylation"/>
    <property type="evidence" value="ECO:0007669"/>
    <property type="project" value="TreeGrafter"/>
</dbReference>
<keyword evidence="6 7" id="KW-0030">Aminoacyl-tRNA synthetase</keyword>
<dbReference type="InterPro" id="IPR014729">
    <property type="entry name" value="Rossmann-like_a/b/a_fold"/>
</dbReference>
<dbReference type="GO" id="GO:0005829">
    <property type="term" value="C:cytosol"/>
    <property type="evidence" value="ECO:0007669"/>
    <property type="project" value="TreeGrafter"/>
</dbReference>
<dbReference type="EMBL" id="JAENIM010000042">
    <property type="protein sequence ID" value="MBK1792020.1"/>
    <property type="molecule type" value="Genomic_DNA"/>
</dbReference>
<dbReference type="PROSITE" id="PS00178">
    <property type="entry name" value="AA_TRNA_LIGASE_I"/>
    <property type="match status" value="1"/>
</dbReference>
<dbReference type="PANTHER" id="PTHR43311">
    <property type="entry name" value="GLUTAMATE--TRNA LIGASE"/>
    <property type="match status" value="1"/>
</dbReference>
<keyword evidence="1 7" id="KW-0436">Ligase</keyword>
<keyword evidence="5 7" id="KW-0067">ATP-binding</keyword>
<dbReference type="InterPro" id="IPR049940">
    <property type="entry name" value="GluQ/Sye"/>
</dbReference>
<dbReference type="GO" id="GO:0005524">
    <property type="term" value="F:ATP binding"/>
    <property type="evidence" value="ECO:0007669"/>
    <property type="project" value="UniProtKB-KW"/>
</dbReference>
<dbReference type="PRINTS" id="PR00987">
    <property type="entry name" value="TRNASYNTHGLU"/>
</dbReference>
<dbReference type="PANTHER" id="PTHR43311:SF1">
    <property type="entry name" value="GLUTAMYL-Q TRNA(ASP) SYNTHETASE"/>
    <property type="match status" value="1"/>
</dbReference>